<dbReference type="Proteomes" id="UP000682733">
    <property type="component" value="Unassembled WGS sequence"/>
</dbReference>
<evidence type="ECO:0000313" key="1">
    <source>
        <dbReference type="EMBL" id="CAF1459306.1"/>
    </source>
</evidence>
<proteinExistence type="predicted"/>
<evidence type="ECO:0000313" key="3">
    <source>
        <dbReference type="Proteomes" id="UP000677228"/>
    </source>
</evidence>
<dbReference type="EMBL" id="CAJOBA010052250">
    <property type="protein sequence ID" value="CAF4252965.1"/>
    <property type="molecule type" value="Genomic_DNA"/>
</dbReference>
<evidence type="ECO:0000313" key="2">
    <source>
        <dbReference type="EMBL" id="CAF4252965.1"/>
    </source>
</evidence>
<organism evidence="1 3">
    <name type="scientific">Didymodactylos carnosus</name>
    <dbReference type="NCBI Taxonomy" id="1234261"/>
    <lineage>
        <taxon>Eukaryota</taxon>
        <taxon>Metazoa</taxon>
        <taxon>Spiralia</taxon>
        <taxon>Gnathifera</taxon>
        <taxon>Rotifera</taxon>
        <taxon>Eurotatoria</taxon>
        <taxon>Bdelloidea</taxon>
        <taxon>Philodinida</taxon>
        <taxon>Philodinidae</taxon>
        <taxon>Didymodactylos</taxon>
    </lineage>
</organism>
<protein>
    <submittedName>
        <fullName evidence="1">Uncharacterized protein</fullName>
    </submittedName>
</protein>
<comment type="caution">
    <text evidence="1">The sequence shown here is derived from an EMBL/GenBank/DDBJ whole genome shotgun (WGS) entry which is preliminary data.</text>
</comment>
<reference evidence="1" key="1">
    <citation type="submission" date="2021-02" db="EMBL/GenBank/DDBJ databases">
        <authorList>
            <person name="Nowell W R."/>
        </authorList>
    </citation>
    <scope>NUCLEOTIDE SEQUENCE</scope>
</reference>
<dbReference type="Proteomes" id="UP000677228">
    <property type="component" value="Unassembled WGS sequence"/>
</dbReference>
<gene>
    <name evidence="1" type="ORF">OVA965_LOCUS35172</name>
    <name evidence="2" type="ORF">TMI583_LOCUS36133</name>
</gene>
<feature type="non-terminal residue" evidence="1">
    <location>
        <position position="1"/>
    </location>
</feature>
<dbReference type="AlphaFoldDB" id="A0A8S2FGT5"/>
<name>A0A8S2FGT5_9BILA</name>
<dbReference type="EMBL" id="CAJNOK010030380">
    <property type="protein sequence ID" value="CAF1459306.1"/>
    <property type="molecule type" value="Genomic_DNA"/>
</dbReference>
<accession>A0A8S2FGT5</accession>
<sequence>MFDVHGLIISDLNPRDRQNLQSCLKITSEEVLQILRDNSDIQATYVYLQLLKYIIESYILVNVDKWATFGKNRLLRDHSSAELWLTSEEIWT</sequence>